<comment type="caution">
    <text evidence="3">The sequence shown here is derived from an EMBL/GenBank/DDBJ whole genome shotgun (WGS) entry which is preliminary data.</text>
</comment>
<dbReference type="PIRSF" id="PIRSF030042">
    <property type="entry name" value="UCP030042"/>
    <property type="match status" value="1"/>
</dbReference>
<gene>
    <name evidence="3" type="ORF">L2716_06640</name>
</gene>
<dbReference type="RefSeq" id="WP_236332965.1">
    <property type="nucleotide sequence ID" value="NZ_JAKIJS010000001.1"/>
</dbReference>
<keyword evidence="1" id="KW-0812">Transmembrane</keyword>
<dbReference type="EMBL" id="JAKIJS010000001">
    <property type="protein sequence ID" value="MCF6137402.1"/>
    <property type="molecule type" value="Genomic_DNA"/>
</dbReference>
<proteinExistence type="predicted"/>
<keyword evidence="1" id="KW-1133">Transmembrane helix</keyword>
<dbReference type="Pfam" id="PF14340">
    <property type="entry name" value="DUF4395"/>
    <property type="match status" value="1"/>
</dbReference>
<feature type="transmembrane region" description="Helical" evidence="1">
    <location>
        <begin position="107"/>
        <end position="128"/>
    </location>
</feature>
<reference evidence="3 4" key="1">
    <citation type="submission" date="2022-01" db="EMBL/GenBank/DDBJ databases">
        <title>Alkalihalobacillus sp. EGI L200015, a novel bacterium isolated from a salt lake sediment.</title>
        <authorList>
            <person name="Gao L."/>
            <person name="Fang B.-Z."/>
            <person name="Li W.-J."/>
        </authorList>
    </citation>
    <scope>NUCLEOTIDE SEQUENCE [LARGE SCALE GENOMIC DNA]</scope>
    <source>
        <strain evidence="3 4">KCTC 12718</strain>
    </source>
</reference>
<evidence type="ECO:0000259" key="2">
    <source>
        <dbReference type="Pfam" id="PF14340"/>
    </source>
</evidence>
<organism evidence="3 4">
    <name type="scientific">Pseudalkalibacillus berkeleyi</name>
    <dbReference type="NCBI Taxonomy" id="1069813"/>
    <lineage>
        <taxon>Bacteria</taxon>
        <taxon>Bacillati</taxon>
        <taxon>Bacillota</taxon>
        <taxon>Bacilli</taxon>
        <taxon>Bacillales</taxon>
        <taxon>Fictibacillaceae</taxon>
        <taxon>Pseudalkalibacillus</taxon>
    </lineage>
</organism>
<evidence type="ECO:0000313" key="3">
    <source>
        <dbReference type="EMBL" id="MCF6137402.1"/>
    </source>
</evidence>
<protein>
    <submittedName>
        <fullName evidence="3">DUF4395 domain-containing protein</fullName>
    </submittedName>
</protein>
<dbReference type="Proteomes" id="UP001649381">
    <property type="component" value="Unassembled WGS sequence"/>
</dbReference>
<name>A0ABS9GX92_9BACL</name>
<accession>A0ABS9GX92</accession>
<keyword evidence="1" id="KW-0472">Membrane</keyword>
<sequence>MNHLQTIPRPLVRTNQWFILLSVVASWVSGQVWILVIPFIVGLSSLVFNINPVMKVARLFLTDHPSRYVQEDKDQQQFNQWIATILLTIALISGFLGAMTIYFVSSIFVATASFIAILGFCIGCFIRYQWNQYRFKRSQ</sequence>
<feature type="domain" description="DUF4395" evidence="2">
    <location>
        <begin position="7"/>
        <end position="131"/>
    </location>
</feature>
<evidence type="ECO:0000313" key="4">
    <source>
        <dbReference type="Proteomes" id="UP001649381"/>
    </source>
</evidence>
<feature type="transmembrane region" description="Helical" evidence="1">
    <location>
        <begin position="81"/>
        <end position="101"/>
    </location>
</feature>
<keyword evidence="4" id="KW-1185">Reference proteome</keyword>
<evidence type="ECO:0000256" key="1">
    <source>
        <dbReference type="SAM" id="Phobius"/>
    </source>
</evidence>
<dbReference type="InterPro" id="IPR025508">
    <property type="entry name" value="DUF4395"/>
</dbReference>
<dbReference type="InterPro" id="IPR016942">
    <property type="entry name" value="UCP030042"/>
</dbReference>
<feature type="transmembrane region" description="Helical" evidence="1">
    <location>
        <begin position="17"/>
        <end position="48"/>
    </location>
</feature>